<dbReference type="PANTHER" id="PTHR30154">
    <property type="entry name" value="LEUCINE-RESPONSIVE REGULATORY PROTEIN"/>
    <property type="match status" value="1"/>
</dbReference>
<dbReference type="GO" id="GO:0006355">
    <property type="term" value="P:regulation of DNA-templated transcription"/>
    <property type="evidence" value="ECO:0007669"/>
    <property type="project" value="UniProtKB-ARBA"/>
</dbReference>
<dbReference type="InterPro" id="IPR036388">
    <property type="entry name" value="WH-like_DNA-bd_sf"/>
</dbReference>
<evidence type="ECO:0000256" key="2">
    <source>
        <dbReference type="ARBA" id="ARBA00023125"/>
    </source>
</evidence>
<dbReference type="PROSITE" id="PS50956">
    <property type="entry name" value="HTH_ASNC_2"/>
    <property type="match status" value="1"/>
</dbReference>
<dbReference type="Gene3D" id="3.30.70.920">
    <property type="match status" value="1"/>
</dbReference>
<keyword evidence="2" id="KW-0238">DNA-binding</keyword>
<feature type="domain" description="HTH asnC-type" evidence="4">
    <location>
        <begin position="5"/>
        <end position="74"/>
    </location>
</feature>
<organism evidence="5 6">
    <name type="scientific">Oceanisphaera psychrotolerans</name>
    <dbReference type="NCBI Taxonomy" id="1414654"/>
    <lineage>
        <taxon>Bacteria</taxon>
        <taxon>Pseudomonadati</taxon>
        <taxon>Pseudomonadota</taxon>
        <taxon>Gammaproteobacteria</taxon>
        <taxon>Aeromonadales</taxon>
        <taxon>Aeromonadaceae</taxon>
        <taxon>Oceanisphaera</taxon>
    </lineage>
</organism>
<dbReference type="RefSeq" id="WP_071471170.1">
    <property type="nucleotide sequence ID" value="NZ_MDKE01000001.1"/>
</dbReference>
<dbReference type="PRINTS" id="PR00033">
    <property type="entry name" value="HTHASNC"/>
</dbReference>
<dbReference type="GO" id="GO:0043565">
    <property type="term" value="F:sequence-specific DNA binding"/>
    <property type="evidence" value="ECO:0007669"/>
    <property type="project" value="InterPro"/>
</dbReference>
<protein>
    <submittedName>
        <fullName evidence="5">AsnC family transcriptional regulator</fullName>
    </submittedName>
</protein>
<dbReference type="InterPro" id="IPR011991">
    <property type="entry name" value="ArsR-like_HTH"/>
</dbReference>
<dbReference type="Pfam" id="PF13404">
    <property type="entry name" value="HTH_AsnC-type"/>
    <property type="match status" value="1"/>
</dbReference>
<sequence length="154" mass="17535">MSETLDHFDRKILSIVQRSCLTRSEVIAAEIGLSPSAVQRRLKRLRQSRVISADVAVVDNRKVDNLMTFIVGLEIERENYQVMDRFMRWTQTNDAFQQIFYVTGAVDLVTVILARDVTEYDDIAAATMAQFPEIKRMNTNVVLNVLKSGLSLPL</sequence>
<evidence type="ECO:0000259" key="4">
    <source>
        <dbReference type="PROSITE" id="PS50956"/>
    </source>
</evidence>
<keyword evidence="3" id="KW-0804">Transcription</keyword>
<evidence type="ECO:0000313" key="5">
    <source>
        <dbReference type="EMBL" id="OIN14367.1"/>
    </source>
</evidence>
<dbReference type="InterPro" id="IPR019887">
    <property type="entry name" value="Tscrpt_reg_AsnC/Lrp_C"/>
</dbReference>
<reference evidence="5 6" key="1">
    <citation type="submission" date="2016-07" db="EMBL/GenBank/DDBJ databases">
        <title>Draft Genome Sequence of Oceanisphaera psychrotolerans, isolated from coastal sediment samples.</title>
        <authorList>
            <person name="Zhuo S."/>
            <person name="Ruan Z."/>
        </authorList>
    </citation>
    <scope>NUCLEOTIDE SEQUENCE [LARGE SCALE GENOMIC DNA]</scope>
    <source>
        <strain evidence="5 6">LAM-WHM-ZC</strain>
    </source>
</reference>
<dbReference type="Gene3D" id="1.10.10.10">
    <property type="entry name" value="Winged helix-like DNA-binding domain superfamily/Winged helix DNA-binding domain"/>
    <property type="match status" value="1"/>
</dbReference>
<keyword evidence="1" id="KW-0805">Transcription regulation</keyword>
<name>A0A1J4QL79_9GAMM</name>
<evidence type="ECO:0000256" key="3">
    <source>
        <dbReference type="ARBA" id="ARBA00023163"/>
    </source>
</evidence>
<dbReference type="InterPro" id="IPR000485">
    <property type="entry name" value="AsnC-type_HTH_dom"/>
</dbReference>
<dbReference type="Proteomes" id="UP000243073">
    <property type="component" value="Unassembled WGS sequence"/>
</dbReference>
<comment type="caution">
    <text evidence="5">The sequence shown here is derived from an EMBL/GenBank/DDBJ whole genome shotgun (WGS) entry which is preliminary data.</text>
</comment>
<dbReference type="EMBL" id="MDKE01000001">
    <property type="protein sequence ID" value="OIN14367.1"/>
    <property type="molecule type" value="Genomic_DNA"/>
</dbReference>
<dbReference type="PANTHER" id="PTHR30154:SF34">
    <property type="entry name" value="TRANSCRIPTIONAL REGULATOR AZLB"/>
    <property type="match status" value="1"/>
</dbReference>
<proteinExistence type="predicted"/>
<dbReference type="InterPro" id="IPR011008">
    <property type="entry name" value="Dimeric_a/b-barrel"/>
</dbReference>
<dbReference type="GO" id="GO:0043200">
    <property type="term" value="P:response to amino acid"/>
    <property type="evidence" value="ECO:0007669"/>
    <property type="project" value="TreeGrafter"/>
</dbReference>
<dbReference type="SMART" id="SM00344">
    <property type="entry name" value="HTH_ASNC"/>
    <property type="match status" value="1"/>
</dbReference>
<evidence type="ECO:0000313" key="6">
    <source>
        <dbReference type="Proteomes" id="UP000243073"/>
    </source>
</evidence>
<keyword evidence="6" id="KW-1185">Reference proteome</keyword>
<gene>
    <name evidence="5" type="ORF">BFR47_07660</name>
</gene>
<dbReference type="SUPFAM" id="SSF54909">
    <property type="entry name" value="Dimeric alpha+beta barrel"/>
    <property type="match status" value="1"/>
</dbReference>
<dbReference type="CDD" id="cd00090">
    <property type="entry name" value="HTH_ARSR"/>
    <property type="match status" value="1"/>
</dbReference>
<dbReference type="InterPro" id="IPR036390">
    <property type="entry name" value="WH_DNA-bd_sf"/>
</dbReference>
<evidence type="ECO:0000256" key="1">
    <source>
        <dbReference type="ARBA" id="ARBA00023015"/>
    </source>
</evidence>
<dbReference type="SUPFAM" id="SSF46785">
    <property type="entry name" value="Winged helix' DNA-binding domain"/>
    <property type="match status" value="1"/>
</dbReference>
<dbReference type="OrthoDB" id="8590699at2"/>
<dbReference type="STRING" id="1414654.BFR47_07660"/>
<dbReference type="AlphaFoldDB" id="A0A1J4QL79"/>
<dbReference type="Pfam" id="PF01037">
    <property type="entry name" value="AsnC_trans_reg"/>
    <property type="match status" value="1"/>
</dbReference>
<dbReference type="InterPro" id="IPR019888">
    <property type="entry name" value="Tscrpt_reg_AsnC-like"/>
</dbReference>
<dbReference type="GO" id="GO:0005829">
    <property type="term" value="C:cytosol"/>
    <property type="evidence" value="ECO:0007669"/>
    <property type="project" value="TreeGrafter"/>
</dbReference>
<accession>A0A1J4QL79</accession>